<keyword evidence="13 15" id="KW-0030">Aminoacyl-tRNA synthetase</keyword>
<evidence type="ECO:0000256" key="16">
    <source>
        <dbReference type="PROSITE-ProRule" id="PRU00209"/>
    </source>
</evidence>
<dbReference type="GO" id="GO:0004826">
    <property type="term" value="F:phenylalanine-tRNA ligase activity"/>
    <property type="evidence" value="ECO:0007669"/>
    <property type="project" value="UniProtKB-UniRule"/>
</dbReference>
<dbReference type="InterPro" id="IPR045060">
    <property type="entry name" value="Phe-tRNA-ligase_IIc_bsu"/>
</dbReference>
<keyword evidence="10 15" id="KW-0460">Magnesium</keyword>
<dbReference type="Gene3D" id="3.50.40.10">
    <property type="entry name" value="Phenylalanyl-trna Synthetase, Chain B, domain 3"/>
    <property type="match status" value="1"/>
</dbReference>
<dbReference type="FunFam" id="3.50.40.10:FF:000001">
    <property type="entry name" value="Phenylalanine--tRNA ligase beta subunit"/>
    <property type="match status" value="1"/>
</dbReference>
<evidence type="ECO:0000313" key="21">
    <source>
        <dbReference type="Proteomes" id="UP000288794"/>
    </source>
</evidence>
<dbReference type="PANTHER" id="PTHR10947">
    <property type="entry name" value="PHENYLALANYL-TRNA SYNTHETASE BETA CHAIN AND LEUCINE-RICH REPEAT-CONTAINING PROTEIN 47"/>
    <property type="match status" value="1"/>
</dbReference>
<dbReference type="InterPro" id="IPR002547">
    <property type="entry name" value="tRNA-bd_dom"/>
</dbReference>
<protein>
    <recommendedName>
        <fullName evidence="15">Phenylalanine--tRNA ligase beta subunit</fullName>
        <ecNumber evidence="15">6.1.1.20</ecNumber>
    </recommendedName>
    <alternativeName>
        <fullName evidence="15">Phenylalanyl-tRNA synthetase beta subunit</fullName>
        <shortName evidence="15">PheRS</shortName>
    </alternativeName>
</protein>
<evidence type="ECO:0000256" key="4">
    <source>
        <dbReference type="ARBA" id="ARBA00022490"/>
    </source>
</evidence>
<keyword evidence="11 16" id="KW-0694">RNA-binding</keyword>
<comment type="similarity">
    <text evidence="2 15">Belongs to the phenylalanyl-tRNA synthetase beta subunit family. Type 1 subfamily.</text>
</comment>
<evidence type="ECO:0000256" key="8">
    <source>
        <dbReference type="ARBA" id="ARBA00022741"/>
    </source>
</evidence>
<dbReference type="HAMAP" id="MF_00283">
    <property type="entry name" value="Phe_tRNA_synth_beta1"/>
    <property type="match status" value="1"/>
</dbReference>
<dbReference type="InterPro" id="IPR004532">
    <property type="entry name" value="Phe-tRNA-ligase_IIc_bsu_bact"/>
</dbReference>
<evidence type="ECO:0000256" key="14">
    <source>
        <dbReference type="ARBA" id="ARBA00049255"/>
    </source>
</evidence>
<dbReference type="Proteomes" id="UP000288794">
    <property type="component" value="Unassembled WGS sequence"/>
</dbReference>
<comment type="cofactor">
    <cofactor evidence="15">
        <name>Mg(2+)</name>
        <dbReference type="ChEBI" id="CHEBI:18420"/>
    </cofactor>
    <text evidence="15">Binds 2 magnesium ions per tetramer.</text>
</comment>
<name>A0A443IHI8_9GAMM</name>
<evidence type="ECO:0000256" key="7">
    <source>
        <dbReference type="ARBA" id="ARBA00022723"/>
    </source>
</evidence>
<feature type="binding site" evidence="15">
    <location>
        <position position="463"/>
    </location>
    <ligand>
        <name>Mg(2+)</name>
        <dbReference type="ChEBI" id="CHEBI:18420"/>
        <note>shared with alpha subunit</note>
    </ligand>
</feature>
<dbReference type="InterPro" id="IPR033714">
    <property type="entry name" value="tRNA_bind_bactPheRS"/>
</dbReference>
<dbReference type="Gene3D" id="3.30.56.10">
    <property type="match status" value="2"/>
</dbReference>
<proteinExistence type="inferred from homology"/>
<keyword evidence="21" id="KW-1185">Reference proteome</keyword>
<dbReference type="Gene3D" id="3.30.70.380">
    <property type="entry name" value="Ferrodoxin-fold anticodon-binding domain"/>
    <property type="match status" value="1"/>
</dbReference>
<dbReference type="EC" id="6.1.1.20" evidence="15"/>
<dbReference type="SUPFAM" id="SSF46955">
    <property type="entry name" value="Putative DNA-binding domain"/>
    <property type="match status" value="1"/>
</dbReference>
<keyword evidence="9 15" id="KW-0067">ATP-binding</keyword>
<dbReference type="InterPro" id="IPR036690">
    <property type="entry name" value="Fdx_antiC-bd_sf"/>
</dbReference>
<dbReference type="PROSITE" id="PS51483">
    <property type="entry name" value="B5"/>
    <property type="match status" value="1"/>
</dbReference>
<evidence type="ECO:0000259" key="19">
    <source>
        <dbReference type="PROSITE" id="PS51483"/>
    </source>
</evidence>
<dbReference type="RefSeq" id="WP_128174253.1">
    <property type="nucleotide sequence ID" value="NZ_CP071409.1"/>
</dbReference>
<evidence type="ECO:0000259" key="17">
    <source>
        <dbReference type="PROSITE" id="PS50886"/>
    </source>
</evidence>
<feature type="domain" description="FDX-ACB" evidence="18">
    <location>
        <begin position="701"/>
        <end position="794"/>
    </location>
</feature>
<feature type="binding site" evidence="15">
    <location>
        <position position="460"/>
    </location>
    <ligand>
        <name>Mg(2+)</name>
        <dbReference type="ChEBI" id="CHEBI:18420"/>
        <note>shared with alpha subunit</note>
    </ligand>
</feature>
<dbReference type="SUPFAM" id="SSF54991">
    <property type="entry name" value="Anticodon-binding domain of PheRS"/>
    <property type="match status" value="1"/>
</dbReference>
<dbReference type="FunFam" id="2.40.50.140:FF:000045">
    <property type="entry name" value="Phenylalanine--tRNA ligase beta subunit"/>
    <property type="match status" value="1"/>
</dbReference>
<dbReference type="SMART" id="SM00874">
    <property type="entry name" value="B5"/>
    <property type="match status" value="1"/>
</dbReference>
<dbReference type="GO" id="GO:0009328">
    <property type="term" value="C:phenylalanine-tRNA ligase complex"/>
    <property type="evidence" value="ECO:0007669"/>
    <property type="project" value="TreeGrafter"/>
</dbReference>
<dbReference type="InterPro" id="IPR020825">
    <property type="entry name" value="Phe-tRNA_synthase-like_B3/B4"/>
</dbReference>
<keyword evidence="6 15" id="KW-0436">Ligase</keyword>
<dbReference type="SUPFAM" id="SSF50249">
    <property type="entry name" value="Nucleic acid-binding proteins"/>
    <property type="match status" value="1"/>
</dbReference>
<dbReference type="SUPFAM" id="SSF56037">
    <property type="entry name" value="PheT/TilS domain"/>
    <property type="match status" value="1"/>
</dbReference>
<dbReference type="FunFam" id="3.30.70.380:FF:000001">
    <property type="entry name" value="Phenylalanine--tRNA ligase beta subunit"/>
    <property type="match status" value="1"/>
</dbReference>
<dbReference type="InterPro" id="IPR005147">
    <property type="entry name" value="tRNA_synthase_B5-dom"/>
</dbReference>
<dbReference type="PROSITE" id="PS50886">
    <property type="entry name" value="TRBD"/>
    <property type="match status" value="1"/>
</dbReference>
<evidence type="ECO:0000256" key="3">
    <source>
        <dbReference type="ARBA" id="ARBA00011209"/>
    </source>
</evidence>
<evidence type="ECO:0000313" key="20">
    <source>
        <dbReference type="EMBL" id="RWR03499.1"/>
    </source>
</evidence>
<dbReference type="Gene3D" id="2.40.50.140">
    <property type="entry name" value="Nucleic acid-binding proteins"/>
    <property type="match status" value="1"/>
</dbReference>
<dbReference type="Pfam" id="PF17759">
    <property type="entry name" value="tRNA_synthFbeta"/>
    <property type="match status" value="1"/>
</dbReference>
<dbReference type="GO" id="GO:0000049">
    <property type="term" value="F:tRNA binding"/>
    <property type="evidence" value="ECO:0007669"/>
    <property type="project" value="UniProtKB-UniRule"/>
</dbReference>
<dbReference type="SMART" id="SM00896">
    <property type="entry name" value="FDX-ACB"/>
    <property type="match status" value="1"/>
</dbReference>
<comment type="subunit">
    <text evidence="3 15">Tetramer of two alpha and two beta subunits.</text>
</comment>
<dbReference type="Pfam" id="PF03483">
    <property type="entry name" value="B3_4"/>
    <property type="match status" value="1"/>
</dbReference>
<dbReference type="InterPro" id="IPR041616">
    <property type="entry name" value="PheRS_beta_core"/>
</dbReference>
<comment type="catalytic activity">
    <reaction evidence="14 15">
        <text>tRNA(Phe) + L-phenylalanine + ATP = L-phenylalanyl-tRNA(Phe) + AMP + diphosphate + H(+)</text>
        <dbReference type="Rhea" id="RHEA:19413"/>
        <dbReference type="Rhea" id="RHEA-COMP:9668"/>
        <dbReference type="Rhea" id="RHEA-COMP:9699"/>
        <dbReference type="ChEBI" id="CHEBI:15378"/>
        <dbReference type="ChEBI" id="CHEBI:30616"/>
        <dbReference type="ChEBI" id="CHEBI:33019"/>
        <dbReference type="ChEBI" id="CHEBI:58095"/>
        <dbReference type="ChEBI" id="CHEBI:78442"/>
        <dbReference type="ChEBI" id="CHEBI:78531"/>
        <dbReference type="ChEBI" id="CHEBI:456215"/>
        <dbReference type="EC" id="6.1.1.20"/>
    </reaction>
</comment>
<dbReference type="InterPro" id="IPR005121">
    <property type="entry name" value="Fdx_antiC-bd"/>
</dbReference>
<feature type="binding site" evidence="15">
    <location>
        <position position="464"/>
    </location>
    <ligand>
        <name>Mg(2+)</name>
        <dbReference type="ChEBI" id="CHEBI:18420"/>
        <note>shared with alpha subunit</note>
    </ligand>
</feature>
<dbReference type="Pfam" id="PF01588">
    <property type="entry name" value="tRNA_bind"/>
    <property type="match status" value="1"/>
</dbReference>
<organism evidence="20 21">
    <name type="scientific">[Pantoea] beijingensis</name>
    <dbReference type="NCBI Taxonomy" id="1324864"/>
    <lineage>
        <taxon>Bacteria</taxon>
        <taxon>Pseudomonadati</taxon>
        <taxon>Pseudomonadota</taxon>
        <taxon>Gammaproteobacteria</taxon>
        <taxon>Enterobacterales</taxon>
        <taxon>Erwiniaceae</taxon>
        <taxon>Erwinia</taxon>
    </lineage>
</organism>
<gene>
    <name evidence="15 20" type="primary">pheT</name>
    <name evidence="20" type="ORF">ED28_00500</name>
</gene>
<keyword evidence="7 15" id="KW-0479">Metal-binding</keyword>
<evidence type="ECO:0000256" key="9">
    <source>
        <dbReference type="ARBA" id="ARBA00022840"/>
    </source>
</evidence>
<comment type="caution">
    <text evidence="20">The sequence shown here is derived from an EMBL/GenBank/DDBJ whole genome shotgun (WGS) entry which is preliminary data.</text>
</comment>
<dbReference type="NCBIfam" id="TIGR00472">
    <property type="entry name" value="pheT_bact"/>
    <property type="match status" value="1"/>
</dbReference>
<evidence type="ECO:0000256" key="11">
    <source>
        <dbReference type="ARBA" id="ARBA00022884"/>
    </source>
</evidence>
<keyword evidence="5 16" id="KW-0820">tRNA-binding</keyword>
<dbReference type="AlphaFoldDB" id="A0A443IHI8"/>
<reference evidence="20 21" key="1">
    <citation type="submission" date="2014-04" db="EMBL/GenBank/DDBJ databases">
        <title>Draft genome sequence of Pantoea beijingensis strain LMG 27579, an emerging pathogen to Pleurotus eryngii with potential industrial application.</title>
        <authorList>
            <person name="Xu F."/>
            <person name="Liu Y."/>
            <person name="Wang S."/>
            <person name="Yin Y."/>
            <person name="Ma Y."/>
            <person name="Zhao S."/>
            <person name="Rong C."/>
        </authorList>
    </citation>
    <scope>NUCLEOTIDE SEQUENCE [LARGE SCALE GENOMIC DNA]</scope>
    <source>
        <strain evidence="20 21">LMG 27579</strain>
    </source>
</reference>
<dbReference type="InterPro" id="IPR009061">
    <property type="entry name" value="DNA-bd_dom_put_sf"/>
</dbReference>
<evidence type="ECO:0000256" key="13">
    <source>
        <dbReference type="ARBA" id="ARBA00023146"/>
    </source>
</evidence>
<sequence length="795" mass="87065">MKFSELWLREWVNPAINSEALAEQITMAGLEVDGVDAVAGLFHGVVVGEVVECGQHPNADKLRVTKINVGGDRLLDIVCGAPNCRQGLKVAVATIGAVLPGDFKIKAAKLRGEPSEGMLCSFSELGIADDHSGIIELPADAQPGTDIREYLQLDDNTIEISVTPNRADCLGIIGVARDVAVLNQLPLSQPEISAVAATIDATFPIRVDAADACPRYLGRVVKGINVKAATPLWMKEKLRRCGIRSIDPVVDITNYVLLELGQPMHAFDLDRIDGGIVVRMAEEGETLTLLDGTEAKLHSDTLVIADHHKALAMGGIFGGAHSGVNEETQNVLFECAFFSPLSITGRARRHGLHTDASHRYERGVDPQLQFKAIERATRLLLDICGGEAGPIIDVTHEASLPTRHRITLHREKLDRLIGHVVADERVTEILQSLGCDVVVGQDEWQATAPSWRFDIEIEEDLVEEVARIYGYNNIPDVPVQASLVMTQHREANLSLKRVKAMLVDKGYQEAITYSFVDPKIQALLHPGEENLVLPSPISLDMSAMRLSLLPGLLSAVVYNQNRQQSRVRLFESGLRFVPDTQANLGIRQDLMLGGVLSGNRYEEHWDLARQSVDFYDLKGDVESVLDLTGKLDAIEFRAEVIPALHPGQSAGIYLHNECIGFIGVVHPELERKLDLNGRTLVFELLWDKVADRILPAAREVSRFPANRRDIAVVVAENVPAADIIAECKKVGVNQVVGVNLFDVYRGKGVNEGFKSLAISLILQDTARTLEEEEIAATVATCVAALKERFQATLRD</sequence>
<dbReference type="CDD" id="cd02796">
    <property type="entry name" value="tRNA_bind_bactPheRS"/>
    <property type="match status" value="1"/>
</dbReference>
<dbReference type="Pfam" id="PF03484">
    <property type="entry name" value="B5"/>
    <property type="match status" value="1"/>
</dbReference>
<dbReference type="EMBL" id="JMEE01000001">
    <property type="protein sequence ID" value="RWR03499.1"/>
    <property type="molecule type" value="Genomic_DNA"/>
</dbReference>
<keyword evidence="8 15" id="KW-0547">Nucleotide-binding</keyword>
<evidence type="ECO:0000256" key="15">
    <source>
        <dbReference type="HAMAP-Rule" id="MF_00283"/>
    </source>
</evidence>
<feature type="domain" description="TRNA-binding" evidence="17">
    <location>
        <begin position="39"/>
        <end position="148"/>
    </location>
</feature>
<dbReference type="Pfam" id="PF03147">
    <property type="entry name" value="FDX-ACB"/>
    <property type="match status" value="1"/>
</dbReference>
<dbReference type="PROSITE" id="PS51447">
    <property type="entry name" value="FDX_ACB"/>
    <property type="match status" value="1"/>
</dbReference>
<evidence type="ECO:0000256" key="2">
    <source>
        <dbReference type="ARBA" id="ARBA00008653"/>
    </source>
</evidence>
<dbReference type="InterPro" id="IPR005146">
    <property type="entry name" value="B3/B4_tRNA-bd"/>
</dbReference>
<dbReference type="SMART" id="SM00873">
    <property type="entry name" value="B3_4"/>
    <property type="match status" value="1"/>
</dbReference>
<dbReference type="InterPro" id="IPR012340">
    <property type="entry name" value="NA-bd_OB-fold"/>
</dbReference>
<dbReference type="SUPFAM" id="SSF55681">
    <property type="entry name" value="Class II aaRS and biotin synthetases"/>
    <property type="match status" value="1"/>
</dbReference>
<dbReference type="GO" id="GO:0005524">
    <property type="term" value="F:ATP binding"/>
    <property type="evidence" value="ECO:0007669"/>
    <property type="project" value="UniProtKB-UniRule"/>
</dbReference>
<feature type="binding site" evidence="15">
    <location>
        <position position="454"/>
    </location>
    <ligand>
        <name>Mg(2+)</name>
        <dbReference type="ChEBI" id="CHEBI:18420"/>
        <note>shared with alpha subunit</note>
    </ligand>
</feature>
<evidence type="ECO:0000256" key="5">
    <source>
        <dbReference type="ARBA" id="ARBA00022555"/>
    </source>
</evidence>
<dbReference type="FunFam" id="3.30.930.10:FF:000022">
    <property type="entry name" value="Phenylalanine--tRNA ligase beta subunit"/>
    <property type="match status" value="1"/>
</dbReference>
<evidence type="ECO:0000256" key="10">
    <source>
        <dbReference type="ARBA" id="ARBA00022842"/>
    </source>
</evidence>
<dbReference type="GO" id="GO:0000287">
    <property type="term" value="F:magnesium ion binding"/>
    <property type="evidence" value="ECO:0007669"/>
    <property type="project" value="UniProtKB-UniRule"/>
</dbReference>
<comment type="subcellular location">
    <subcellularLocation>
        <location evidence="1 15">Cytoplasm</location>
    </subcellularLocation>
</comment>
<dbReference type="GO" id="GO:0006432">
    <property type="term" value="P:phenylalanyl-tRNA aminoacylation"/>
    <property type="evidence" value="ECO:0007669"/>
    <property type="project" value="UniProtKB-UniRule"/>
</dbReference>
<evidence type="ECO:0000256" key="12">
    <source>
        <dbReference type="ARBA" id="ARBA00022917"/>
    </source>
</evidence>
<dbReference type="Gene3D" id="3.30.930.10">
    <property type="entry name" value="Bira Bifunctional Protein, Domain 2"/>
    <property type="match status" value="1"/>
</dbReference>
<dbReference type="PANTHER" id="PTHR10947:SF0">
    <property type="entry name" value="PHENYLALANINE--TRNA LIGASE BETA SUBUNIT"/>
    <property type="match status" value="1"/>
</dbReference>
<dbReference type="NCBIfam" id="NF045760">
    <property type="entry name" value="YtpR"/>
    <property type="match status" value="1"/>
</dbReference>
<accession>A0A443IHI8</accession>
<dbReference type="InterPro" id="IPR045864">
    <property type="entry name" value="aa-tRNA-synth_II/BPL/LPL"/>
</dbReference>
<dbReference type="FunFam" id="3.30.56.10:FF:000002">
    <property type="entry name" value="Phenylalanine--tRNA ligase beta subunit"/>
    <property type="match status" value="1"/>
</dbReference>
<evidence type="ECO:0000259" key="18">
    <source>
        <dbReference type="PROSITE" id="PS51447"/>
    </source>
</evidence>
<dbReference type="CDD" id="cd00769">
    <property type="entry name" value="PheRS_beta_core"/>
    <property type="match status" value="1"/>
</dbReference>
<feature type="domain" description="B5" evidence="19">
    <location>
        <begin position="401"/>
        <end position="476"/>
    </location>
</feature>
<keyword evidence="4 15" id="KW-0963">Cytoplasm</keyword>
<evidence type="ECO:0000256" key="6">
    <source>
        <dbReference type="ARBA" id="ARBA00022598"/>
    </source>
</evidence>
<evidence type="ECO:0000256" key="1">
    <source>
        <dbReference type="ARBA" id="ARBA00004496"/>
    </source>
</evidence>
<keyword evidence="12 15" id="KW-0648">Protein biosynthesis</keyword>